<reference evidence="1 2" key="1">
    <citation type="submission" date="2020-01" db="EMBL/GenBank/DDBJ databases">
        <title>Genome sequencing of strain KACC 21265.</title>
        <authorList>
            <person name="Heo J."/>
            <person name="Kim S.-J."/>
            <person name="Kim J.-S."/>
            <person name="Hong S.-B."/>
            <person name="Kwon S.-W."/>
        </authorList>
    </citation>
    <scope>NUCLEOTIDE SEQUENCE [LARGE SCALE GENOMIC DNA]</scope>
    <source>
        <strain evidence="1 2">KACC 21265</strain>
    </source>
</reference>
<dbReference type="RefSeq" id="WP_160553903.1">
    <property type="nucleotide sequence ID" value="NZ_CP047650.1"/>
</dbReference>
<gene>
    <name evidence="1" type="ORF">GT347_20175</name>
</gene>
<keyword evidence="2" id="KW-1185">Reference proteome</keyword>
<protein>
    <submittedName>
        <fullName evidence="1">Uncharacterized protein</fullName>
    </submittedName>
</protein>
<name>A0A857JAT7_9BURK</name>
<dbReference type="Proteomes" id="UP000464787">
    <property type="component" value="Chromosome"/>
</dbReference>
<dbReference type="KEGG" id="xyk:GT347_20175"/>
<sequence length="118" mass="12506">MNTHQLQLGMPLPIPMDASRAAGVVGATLATEKAEGICPNFAERAYVFVLDYIAEHGPISGELVTVACVAAGIDPGERRAFGSIYARALREGEIRAVAECRRMFGHGTAGGRIYARCA</sequence>
<proteinExistence type="predicted"/>
<dbReference type="EMBL" id="CP047650">
    <property type="protein sequence ID" value="QHJ00093.1"/>
    <property type="molecule type" value="Genomic_DNA"/>
</dbReference>
<accession>A0A857JAT7</accession>
<evidence type="ECO:0000313" key="1">
    <source>
        <dbReference type="EMBL" id="QHJ00093.1"/>
    </source>
</evidence>
<evidence type="ECO:0000313" key="2">
    <source>
        <dbReference type="Proteomes" id="UP000464787"/>
    </source>
</evidence>
<organism evidence="1 2">
    <name type="scientific">Xylophilus rhododendri</name>
    <dbReference type="NCBI Taxonomy" id="2697032"/>
    <lineage>
        <taxon>Bacteria</taxon>
        <taxon>Pseudomonadati</taxon>
        <taxon>Pseudomonadota</taxon>
        <taxon>Betaproteobacteria</taxon>
        <taxon>Burkholderiales</taxon>
        <taxon>Xylophilus</taxon>
    </lineage>
</organism>
<dbReference type="AlphaFoldDB" id="A0A857JAT7"/>